<comment type="caution">
    <text evidence="10">Lacks conserved residue(s) required for the propagation of feature annotation.</text>
</comment>
<keyword evidence="5" id="KW-0378">Hydrolase</keyword>
<dbReference type="InterPro" id="IPR002870">
    <property type="entry name" value="Peptidase_M12B_N"/>
</dbReference>
<dbReference type="PROSITE" id="PS50215">
    <property type="entry name" value="ADAM_MEPRO"/>
    <property type="match status" value="1"/>
</dbReference>
<feature type="active site" evidence="10">
    <location>
        <position position="389"/>
    </location>
</feature>
<protein>
    <recommendedName>
        <fullName evidence="13">Peptidase M12B domain-containing protein</fullName>
    </recommendedName>
</protein>
<dbReference type="FunCoup" id="A0A7M7J0Z0">
    <property type="interactions" value="12"/>
</dbReference>
<evidence type="ECO:0000313" key="15">
    <source>
        <dbReference type="Proteomes" id="UP000594260"/>
    </source>
</evidence>
<dbReference type="Gene3D" id="3.40.390.10">
    <property type="entry name" value="Collagenase (Catalytic Domain)"/>
    <property type="match status" value="1"/>
</dbReference>
<feature type="domain" description="Peptidase M12B" evidence="13">
    <location>
        <begin position="231"/>
        <end position="449"/>
    </location>
</feature>
<dbReference type="Proteomes" id="UP000594260">
    <property type="component" value="Unplaced"/>
</dbReference>
<keyword evidence="4" id="KW-0677">Repeat</keyword>
<evidence type="ECO:0000256" key="10">
    <source>
        <dbReference type="PROSITE-ProRule" id="PRU00276"/>
    </source>
</evidence>
<evidence type="ECO:0000256" key="2">
    <source>
        <dbReference type="ARBA" id="ARBA00022723"/>
    </source>
</evidence>
<dbReference type="GO" id="GO:0006508">
    <property type="term" value="P:proteolysis"/>
    <property type="evidence" value="ECO:0007669"/>
    <property type="project" value="UniProtKB-KW"/>
</dbReference>
<feature type="binding site" evidence="10">
    <location>
        <position position="398"/>
    </location>
    <ligand>
        <name>Zn(2+)</name>
        <dbReference type="ChEBI" id="CHEBI:29105"/>
        <note>catalytic</note>
    </ligand>
</feature>
<dbReference type="InterPro" id="IPR024079">
    <property type="entry name" value="MetalloPept_cat_dom_sf"/>
</dbReference>
<keyword evidence="2 10" id="KW-0479">Metal-binding</keyword>
<dbReference type="OrthoDB" id="10035764at2759"/>
<evidence type="ECO:0000259" key="13">
    <source>
        <dbReference type="PROSITE" id="PS50215"/>
    </source>
</evidence>
<evidence type="ECO:0000256" key="11">
    <source>
        <dbReference type="SAM" id="MobiDB-lite"/>
    </source>
</evidence>
<feature type="signal peptide" evidence="12">
    <location>
        <begin position="1"/>
        <end position="21"/>
    </location>
</feature>
<evidence type="ECO:0000256" key="12">
    <source>
        <dbReference type="SAM" id="SignalP"/>
    </source>
</evidence>
<proteinExistence type="predicted"/>
<dbReference type="EnsemblMetazoa" id="XM_022789641">
    <property type="protein sequence ID" value="XP_022645376"/>
    <property type="gene ID" value="LOC111243696"/>
</dbReference>
<dbReference type="Pfam" id="PF25379">
    <property type="entry name" value="Adt-1"/>
    <property type="match status" value="1"/>
</dbReference>
<dbReference type="KEGG" id="vde:111243696"/>
<name>A0A7M7J0Z0_VARDE</name>
<keyword evidence="3 12" id="KW-0732">Signal</keyword>
<dbReference type="OMA" id="YRSPWAA"/>
<feature type="chain" id="PRO_5033596952" description="Peptidase M12B domain-containing protein" evidence="12">
    <location>
        <begin position="22"/>
        <end position="990"/>
    </location>
</feature>
<dbReference type="EnsemblMetazoa" id="XM_022789642">
    <property type="protein sequence ID" value="XP_022645377"/>
    <property type="gene ID" value="LOC111243696"/>
</dbReference>
<dbReference type="EnsemblMetazoa" id="XM_022789644">
    <property type="protein sequence ID" value="XP_022645379"/>
    <property type="gene ID" value="LOC111243696"/>
</dbReference>
<feature type="region of interest" description="Disordered" evidence="11">
    <location>
        <begin position="774"/>
        <end position="799"/>
    </location>
</feature>
<dbReference type="RefSeq" id="XP_022645376.1">
    <property type="nucleotide sequence ID" value="XM_022789641.1"/>
</dbReference>
<evidence type="ECO:0000256" key="5">
    <source>
        <dbReference type="ARBA" id="ARBA00022801"/>
    </source>
</evidence>
<dbReference type="Pfam" id="PF17771">
    <property type="entry name" value="ADAMTS_CR_2"/>
    <property type="match status" value="1"/>
</dbReference>
<dbReference type="InterPro" id="IPR001590">
    <property type="entry name" value="Peptidase_M12B"/>
</dbReference>
<dbReference type="Pfam" id="PF01562">
    <property type="entry name" value="Pep_M12B_propep"/>
    <property type="match status" value="1"/>
</dbReference>
<evidence type="ECO:0000256" key="9">
    <source>
        <dbReference type="ARBA" id="ARBA00023180"/>
    </source>
</evidence>
<evidence type="ECO:0000256" key="4">
    <source>
        <dbReference type="ARBA" id="ARBA00022737"/>
    </source>
</evidence>
<organism evidence="14 15">
    <name type="scientific">Varroa destructor</name>
    <name type="common">Honeybee mite</name>
    <dbReference type="NCBI Taxonomy" id="109461"/>
    <lineage>
        <taxon>Eukaryota</taxon>
        <taxon>Metazoa</taxon>
        <taxon>Ecdysozoa</taxon>
        <taxon>Arthropoda</taxon>
        <taxon>Chelicerata</taxon>
        <taxon>Arachnida</taxon>
        <taxon>Acari</taxon>
        <taxon>Parasitiformes</taxon>
        <taxon>Mesostigmata</taxon>
        <taxon>Gamasina</taxon>
        <taxon>Dermanyssoidea</taxon>
        <taxon>Varroidae</taxon>
        <taxon>Varroa</taxon>
    </lineage>
</organism>
<dbReference type="RefSeq" id="XP_022645377.1">
    <property type="nucleotide sequence ID" value="XM_022789642.1"/>
</dbReference>
<dbReference type="AlphaFoldDB" id="A0A7M7J0Z0"/>
<dbReference type="Gene3D" id="3.40.1620.60">
    <property type="match status" value="1"/>
</dbReference>
<dbReference type="Pfam" id="PF01421">
    <property type="entry name" value="Reprolysin"/>
    <property type="match status" value="1"/>
</dbReference>
<evidence type="ECO:0000256" key="3">
    <source>
        <dbReference type="ARBA" id="ARBA00022729"/>
    </source>
</evidence>
<dbReference type="EnsemblMetazoa" id="XM_022789643">
    <property type="protein sequence ID" value="XP_022645378"/>
    <property type="gene ID" value="LOC111243696"/>
</dbReference>
<dbReference type="PANTHER" id="PTHR11905">
    <property type="entry name" value="ADAM A DISINTEGRIN AND METALLOPROTEASE DOMAIN"/>
    <property type="match status" value="1"/>
</dbReference>
<feature type="binding site" evidence="10">
    <location>
        <position position="392"/>
    </location>
    <ligand>
        <name>Zn(2+)</name>
        <dbReference type="ChEBI" id="CHEBI:29105"/>
        <note>catalytic</note>
    </ligand>
</feature>
<keyword evidence="8" id="KW-1015">Disulfide bond</keyword>
<evidence type="ECO:0000256" key="8">
    <source>
        <dbReference type="ARBA" id="ARBA00023157"/>
    </source>
</evidence>
<keyword evidence="9" id="KW-0325">Glycoprotein</keyword>
<dbReference type="SUPFAM" id="SSF55486">
    <property type="entry name" value="Metalloproteases ('zincins'), catalytic domain"/>
    <property type="match status" value="1"/>
</dbReference>
<dbReference type="GO" id="GO:0046872">
    <property type="term" value="F:metal ion binding"/>
    <property type="evidence" value="ECO:0007669"/>
    <property type="project" value="UniProtKB-KW"/>
</dbReference>
<keyword evidence="1" id="KW-0645">Protease</keyword>
<dbReference type="RefSeq" id="XP_022645378.1">
    <property type="nucleotide sequence ID" value="XM_022789643.1"/>
</dbReference>
<evidence type="ECO:0000256" key="1">
    <source>
        <dbReference type="ARBA" id="ARBA00022670"/>
    </source>
</evidence>
<dbReference type="InParanoid" id="A0A7M7J0Z0"/>
<sequence>MRLHKHVFTVVSLLVATAASASVEPADDIVVAITDLLARGAQVEQTEVISVRSVGRKRRSGHQNNANIALNAFGRHIRLKLRRNRRLVSRNFMLRNNMEASGYDESSVDIECYYIGSVLGEPASKAAVSLCDGGMRGMVYWGSGNKTLAIYPLPHDVNSTATVSDAHVIVSINQTTKLLTEFDESSDRVVIREYPREMSRHSPSHTRVPAALTMPSLGHRANVTRVRTQKAIVETAFFVDESLYKHIEHVFPRDTRRQVAIFALTLINQMQVVYEQESLGGLVSITLTYLEIMYPQAQDKIPSNQDYDYYLTSFCIYQQARRNTKDSEYTHWDYAVLISAMNLYARNKHGHKMKDVVGMTAVGGMCNELHSCALLEGRDLQSAHIIAHETGHSLGMEHDGEGDNSVCPWNKFIMSSTTGFTKKTWSKCSLKSLQAFLNTERADCLYKRSSNKNFLAGPESRIYKLFPGVHYTADQQCEMKFGDGYRRAGFQNLEDVCRILKCEQKTGEALLVRNTHGYTAMEGTQCGRNKWCRGGVCAEITNGDHNLLRESKEASLRNHGNSWNQTPLPPPRIPMPPPLLPSSARTPVPEQPVQASWTPWSAWGHCESGCTARVDRVPKAIRISIRSCIDINTNTTLPSDKCAKSDSGGNIKSQLCQESICNSSRASDLDRMIQDTCIAAMERNTSYSGTGTQFHQNDERYSCRIWCRRDNGIVDYMGVLPDGAECYAHDQPANKFCVKGNCMRFDCQGNSIQVHREPRREEWTCIAPAVRLPSKSTTKKRPTEDESARGGSGSRKQCKHSCIRGGRGTLLQLGCADCAMDSMGLCDDRSECSSVIEVNEYATNLCKKHQRRYTHLFNGVGIQKSYKDDDDVDEQCVVACQDLFNPLMFYGMDTLEDTRFPPGTPCLAEGRARGYCHFGKCVDERKFEASLYRTTQQGEQHVERKINTGQYATHDVADSDLRRGTRTKRWIFQDIYIVSLKKTLANLTTI</sequence>
<accession>A0A7M7J0Z0</accession>
<reference evidence="14" key="1">
    <citation type="submission" date="2021-01" db="UniProtKB">
        <authorList>
            <consortium name="EnsemblMetazoa"/>
        </authorList>
    </citation>
    <scope>IDENTIFICATION</scope>
</reference>
<evidence type="ECO:0000256" key="7">
    <source>
        <dbReference type="ARBA" id="ARBA00023049"/>
    </source>
</evidence>
<dbReference type="GO" id="GO:0004222">
    <property type="term" value="F:metalloendopeptidase activity"/>
    <property type="evidence" value="ECO:0007669"/>
    <property type="project" value="InterPro"/>
</dbReference>
<keyword evidence="7" id="KW-0482">Metalloprotease</keyword>
<dbReference type="InterPro" id="IPR057401">
    <property type="entry name" value="Adt-1/2-like_dom"/>
</dbReference>
<dbReference type="RefSeq" id="XP_022645379.1">
    <property type="nucleotide sequence ID" value="XM_022789644.1"/>
</dbReference>
<dbReference type="PANTHER" id="PTHR11905:SF247">
    <property type="entry name" value="PEPTIDASE M12B DOMAIN-CONTAINING PROTEIN"/>
    <property type="match status" value="1"/>
</dbReference>
<keyword evidence="6 10" id="KW-0862">Zinc</keyword>
<keyword evidence="15" id="KW-1185">Reference proteome</keyword>
<dbReference type="GeneID" id="111243696"/>
<dbReference type="InterPro" id="IPR041645">
    <property type="entry name" value="ADAMTS_CR_2"/>
</dbReference>
<evidence type="ECO:0000256" key="6">
    <source>
        <dbReference type="ARBA" id="ARBA00022833"/>
    </source>
</evidence>
<evidence type="ECO:0000313" key="14">
    <source>
        <dbReference type="EnsemblMetazoa" id="XP_022645377"/>
    </source>
</evidence>
<feature type="binding site" evidence="10">
    <location>
        <position position="388"/>
    </location>
    <ligand>
        <name>Zn(2+)</name>
        <dbReference type="ChEBI" id="CHEBI:29105"/>
        <note>catalytic</note>
    </ligand>
</feature>